<protein>
    <submittedName>
        <fullName evidence="14">DEAD/DEAH box helicase</fullName>
    </submittedName>
</protein>
<evidence type="ECO:0000256" key="6">
    <source>
        <dbReference type="ARBA" id="ARBA00022806"/>
    </source>
</evidence>
<dbReference type="InterPro" id="IPR027417">
    <property type="entry name" value="P-loop_NTPase"/>
</dbReference>
<dbReference type="PROSITE" id="PS51193">
    <property type="entry name" value="HELICASE_ATP_BIND_2"/>
    <property type="match status" value="1"/>
</dbReference>
<dbReference type="AlphaFoldDB" id="A0A3G1A8T8"/>
<keyword evidence="2" id="KW-0479">Metal-binding</keyword>
<evidence type="ECO:0000256" key="8">
    <source>
        <dbReference type="ARBA" id="ARBA00023004"/>
    </source>
</evidence>
<dbReference type="Pfam" id="PF06733">
    <property type="entry name" value="DEAD_2"/>
    <property type="match status" value="1"/>
</dbReference>
<evidence type="ECO:0000259" key="13">
    <source>
        <dbReference type="PROSITE" id="PS51193"/>
    </source>
</evidence>
<dbReference type="Gene3D" id="1.10.275.30">
    <property type="match status" value="1"/>
</dbReference>
<dbReference type="SMART" id="SM00488">
    <property type="entry name" value="DEXDc2"/>
    <property type="match status" value="1"/>
</dbReference>
<keyword evidence="5" id="KW-0378">Hydrolase</keyword>
<evidence type="ECO:0000256" key="11">
    <source>
        <dbReference type="ARBA" id="ARBA00023204"/>
    </source>
</evidence>
<dbReference type="GeneID" id="25407144"/>
<dbReference type="InterPro" id="IPR002464">
    <property type="entry name" value="DNA/RNA_helicase_DEAH_CS"/>
</dbReference>
<keyword evidence="10" id="KW-0238">DNA-binding</keyword>
<dbReference type="PANTHER" id="PTHR11472:SF34">
    <property type="entry name" value="REGULATOR OF TELOMERE ELONGATION HELICASE 1"/>
    <property type="match status" value="1"/>
</dbReference>
<dbReference type="InterPro" id="IPR006554">
    <property type="entry name" value="Helicase-like_DEXD_c2"/>
</dbReference>
<evidence type="ECO:0000256" key="9">
    <source>
        <dbReference type="ARBA" id="ARBA00023014"/>
    </source>
</evidence>
<evidence type="ECO:0000256" key="7">
    <source>
        <dbReference type="ARBA" id="ARBA00022840"/>
    </source>
</evidence>
<dbReference type="PROSITE" id="PS00690">
    <property type="entry name" value="DEAH_ATP_HELICASE"/>
    <property type="match status" value="1"/>
</dbReference>
<keyword evidence="11" id="KW-0234">DNA repair</keyword>
<dbReference type="GO" id="GO:0051539">
    <property type="term" value="F:4 iron, 4 sulfur cluster binding"/>
    <property type="evidence" value="ECO:0007669"/>
    <property type="project" value="UniProtKB-KW"/>
</dbReference>
<dbReference type="Gene3D" id="3.40.50.300">
    <property type="entry name" value="P-loop containing nucleotide triphosphate hydrolases"/>
    <property type="match status" value="2"/>
</dbReference>
<dbReference type="STRING" id="697581.TCARB_1740"/>
<name>A0A3G1A8T8_9CREN</name>
<evidence type="ECO:0000256" key="2">
    <source>
        <dbReference type="ARBA" id="ARBA00022723"/>
    </source>
</evidence>
<dbReference type="InterPro" id="IPR010614">
    <property type="entry name" value="RAD3-like_helicase_DEAD"/>
</dbReference>
<gene>
    <name evidence="14" type="ORF">TCARB_1740</name>
</gene>
<evidence type="ECO:0000256" key="12">
    <source>
        <dbReference type="ARBA" id="ARBA00023235"/>
    </source>
</evidence>
<dbReference type="PANTHER" id="PTHR11472">
    <property type="entry name" value="DNA REPAIR DEAD HELICASE RAD3/XP-D SUBFAMILY MEMBER"/>
    <property type="match status" value="1"/>
</dbReference>
<keyword evidence="8" id="KW-0408">Iron</keyword>
<keyword evidence="7" id="KW-0067">ATP-binding</keyword>
<dbReference type="GO" id="GO:0005524">
    <property type="term" value="F:ATP binding"/>
    <property type="evidence" value="ECO:0007669"/>
    <property type="project" value="UniProtKB-KW"/>
</dbReference>
<evidence type="ECO:0000256" key="10">
    <source>
        <dbReference type="ARBA" id="ARBA00023125"/>
    </source>
</evidence>
<dbReference type="EMBL" id="CP007493">
    <property type="protein sequence ID" value="AJB42778.1"/>
    <property type="molecule type" value="Genomic_DNA"/>
</dbReference>
<organism evidence="14 15">
    <name type="scientific">Thermofilum adornatum 1505</name>
    <dbReference type="NCBI Taxonomy" id="697581"/>
    <lineage>
        <taxon>Archaea</taxon>
        <taxon>Thermoproteota</taxon>
        <taxon>Thermoprotei</taxon>
        <taxon>Thermofilales</taxon>
        <taxon>Thermofilaceae</taxon>
        <taxon>Thermofilum</taxon>
    </lineage>
</organism>
<keyword evidence="1" id="KW-0004">4Fe-4S</keyword>
<keyword evidence="9" id="KW-0411">Iron-sulfur</keyword>
<keyword evidence="4" id="KW-0227">DNA damage</keyword>
<reference evidence="15" key="1">
    <citation type="book" date="2010" name="EXTREMOPHILES" publisher="0:0-0">
        <title>Complete genome sequences of ten hyperthermophilic archaea reveal their metabolic capabilities and possible ecological roles.</title>
        <editorList>
            <person name="?"/>
        </editorList>
        <authorList>
            <person name="Ravin N.V."/>
            <person name="Mardanov A.V."/>
            <person name="Bonch-Osmolovskaya E.A."/>
            <person name="Skryabin K.G."/>
        </authorList>
    </citation>
    <scope>NUCLEOTIDE SEQUENCE [LARGE SCALE GENOMIC DNA]</scope>
    <source>
        <strain evidence="15">1505</strain>
    </source>
</reference>
<proteinExistence type="predicted"/>
<dbReference type="InterPro" id="IPR006555">
    <property type="entry name" value="ATP-dep_Helicase_C"/>
</dbReference>
<dbReference type="GO" id="GO:0003677">
    <property type="term" value="F:DNA binding"/>
    <property type="evidence" value="ECO:0007669"/>
    <property type="project" value="UniProtKB-KW"/>
</dbReference>
<accession>A0A3G1A8T8</accession>
<dbReference type="SUPFAM" id="SSF52540">
    <property type="entry name" value="P-loop containing nucleoside triphosphate hydrolases"/>
    <property type="match status" value="1"/>
</dbReference>
<dbReference type="SMART" id="SM00491">
    <property type="entry name" value="HELICc2"/>
    <property type="match status" value="1"/>
</dbReference>
<evidence type="ECO:0000256" key="5">
    <source>
        <dbReference type="ARBA" id="ARBA00022801"/>
    </source>
</evidence>
<dbReference type="InterPro" id="IPR045028">
    <property type="entry name" value="DinG/Rad3-like"/>
</dbReference>
<evidence type="ECO:0000256" key="4">
    <source>
        <dbReference type="ARBA" id="ARBA00022763"/>
    </source>
</evidence>
<evidence type="ECO:0000313" key="15">
    <source>
        <dbReference type="Proteomes" id="UP000266720"/>
    </source>
</evidence>
<dbReference type="Pfam" id="PF13307">
    <property type="entry name" value="Helicase_C_2"/>
    <property type="match status" value="1"/>
</dbReference>
<sequence>MYRDHQKREAEILEVKNYIPYKRTRSGQIQLALAVKETFEDKKILLARYPTGIGKTVSVIAGALAAGAPKIIYLARSRSQFQAPVREVKRLEAVGINVPTVVLMNKQKYCLLKGASRLAYQEFLHFCWYKRKTGACPYSTDIKTKMELPEILTPKTSRELGLGSGVCPFEVTWSNLKNARLIVASYPYIFSSDLRKRLEEALGGSLGNSILIIDEAHNLPGFIVDAESYHLSENDLKRTLSLVRNSKASAEIISELAHALNYLRRYRHKVGPTFSISIDEVLQNMPSPESLSRYLFGSDQPAETSTFIWRVYTFLQALRGASHEYIASVTAGDEGVSLRLTLVNPRRVGSQVFSSVRSAVLMSGTLPPREYLQVMLDIPSDRILETSYPNIWGSNVEVVIVEGLTSRYTARTEELYRRYAKAIDLIFSYPGVKKTVAVFPSYSFMLNIVPYIQSRPLVFERRDTSLKSMIEKVLENEKILVCVVARGKFVEGVEYTVRGKSLIDTIIIAGLPVPEPTLENEKMYELLSEKLGSRDLAWKYVYLYPAYMQVVQSIGRGIRSEKDRVKVYVLDERMKGEGEAYLSSFDFMVKMGKLPL</sequence>
<dbReference type="GO" id="GO:0003678">
    <property type="term" value="F:DNA helicase activity"/>
    <property type="evidence" value="ECO:0007669"/>
    <property type="project" value="InterPro"/>
</dbReference>
<feature type="domain" description="Helicase ATP-binding" evidence="13">
    <location>
        <begin position="14"/>
        <end position="260"/>
    </location>
</feature>
<keyword evidence="6 14" id="KW-0347">Helicase</keyword>
<evidence type="ECO:0000256" key="1">
    <source>
        <dbReference type="ARBA" id="ARBA00022485"/>
    </source>
</evidence>
<keyword evidence="12" id="KW-0413">Isomerase</keyword>
<dbReference type="KEGG" id="tcb:TCARB_1740"/>
<dbReference type="GO" id="GO:0016818">
    <property type="term" value="F:hydrolase activity, acting on acid anhydrides, in phosphorus-containing anhydrides"/>
    <property type="evidence" value="ECO:0007669"/>
    <property type="project" value="InterPro"/>
</dbReference>
<evidence type="ECO:0000256" key="3">
    <source>
        <dbReference type="ARBA" id="ARBA00022741"/>
    </source>
</evidence>
<dbReference type="GO" id="GO:0006281">
    <property type="term" value="P:DNA repair"/>
    <property type="evidence" value="ECO:0007669"/>
    <property type="project" value="UniProtKB-KW"/>
</dbReference>
<dbReference type="RefSeq" id="WP_020962348.1">
    <property type="nucleotide sequence ID" value="NZ_CP007493.1"/>
</dbReference>
<keyword evidence="3" id="KW-0547">Nucleotide-binding</keyword>
<dbReference type="GeneID" id="16573319"/>
<dbReference type="Proteomes" id="UP000266720">
    <property type="component" value="Chromosome"/>
</dbReference>
<dbReference type="InterPro" id="IPR014013">
    <property type="entry name" value="Helic_SF1/SF2_ATP-bd_DinG/Rad3"/>
</dbReference>
<evidence type="ECO:0000313" key="14">
    <source>
        <dbReference type="EMBL" id="AJB42778.1"/>
    </source>
</evidence>
<dbReference type="GO" id="GO:0046872">
    <property type="term" value="F:metal ion binding"/>
    <property type="evidence" value="ECO:0007669"/>
    <property type="project" value="UniProtKB-KW"/>
</dbReference>